<dbReference type="Gene3D" id="1.20.58.220">
    <property type="entry name" value="Phosphate transport system protein phou homolog 2, domain 2"/>
    <property type="match status" value="2"/>
</dbReference>
<accession>A0A4R6Y8C8</accession>
<dbReference type="RefSeq" id="WP_133619680.1">
    <property type="nucleotide sequence ID" value="NZ_SNZE01000008.1"/>
</dbReference>
<dbReference type="InterPro" id="IPR028366">
    <property type="entry name" value="PhoU"/>
</dbReference>
<proteinExistence type="inferred from homology"/>
<evidence type="ECO:0000256" key="3">
    <source>
        <dbReference type="ARBA" id="ARBA00011738"/>
    </source>
</evidence>
<evidence type="ECO:0000259" key="9">
    <source>
        <dbReference type="Pfam" id="PF01895"/>
    </source>
</evidence>
<name>A0A4R6Y8C8_9BURK</name>
<comment type="caution">
    <text evidence="10">The sequence shown here is derived from an EMBL/GenBank/DDBJ whole genome shotgun (WGS) entry which is preliminary data.</text>
</comment>
<dbReference type="GO" id="GO:0030643">
    <property type="term" value="P:intracellular phosphate ion homeostasis"/>
    <property type="evidence" value="ECO:0007669"/>
    <property type="project" value="InterPro"/>
</dbReference>
<dbReference type="EMBL" id="SNZE01000008">
    <property type="protein sequence ID" value="TDR31643.1"/>
    <property type="molecule type" value="Genomic_DNA"/>
</dbReference>
<keyword evidence="6 8" id="KW-0592">Phosphate transport</keyword>
<dbReference type="FunFam" id="1.20.58.220:FF:000004">
    <property type="entry name" value="Phosphate-specific transport system accessory protein PhoU"/>
    <property type="match status" value="1"/>
</dbReference>
<dbReference type="PANTHER" id="PTHR42930:SF3">
    <property type="entry name" value="PHOSPHATE-SPECIFIC TRANSPORT SYSTEM ACCESSORY PROTEIN PHOU"/>
    <property type="match status" value="1"/>
</dbReference>
<evidence type="ECO:0000313" key="10">
    <source>
        <dbReference type="EMBL" id="TDR31643.1"/>
    </source>
</evidence>
<comment type="subunit">
    <text evidence="3 8">Homodimer.</text>
</comment>
<evidence type="ECO:0000256" key="6">
    <source>
        <dbReference type="ARBA" id="ARBA00022592"/>
    </source>
</evidence>
<sequence>MSQQHTSTIYQAELEDLRSAVMKMGGKVESQLRQAVLAFSESDNALAEHVLAVEKEVNQEHLNIDHMCSQIIALRQPAASDLRMLLGMIRTVSDLERIGDEASKIAQMALKSDPSRRGFLPRVHTIFQSADLAGTMLRQALDAFAREDTSEVRQIFATDMELDQHYSASVRQLITFMMEDPRTISAALDDLWVAKAIERAGDHAENIAENAIYIIEGEDVRYAHHS</sequence>
<evidence type="ECO:0000256" key="8">
    <source>
        <dbReference type="PIRNR" id="PIRNR003107"/>
    </source>
</evidence>
<dbReference type="PIRSF" id="PIRSF003107">
    <property type="entry name" value="PhoU"/>
    <property type="match status" value="1"/>
</dbReference>
<reference evidence="10 11" key="1">
    <citation type="submission" date="2019-03" db="EMBL/GenBank/DDBJ databases">
        <title>Genomic Encyclopedia of Type Strains, Phase IV (KMG-IV): sequencing the most valuable type-strain genomes for metagenomic binning, comparative biology and taxonomic classification.</title>
        <authorList>
            <person name="Goeker M."/>
        </authorList>
    </citation>
    <scope>NUCLEOTIDE SEQUENCE [LARGE SCALE GENOMIC DNA]</scope>
    <source>
        <strain evidence="10 11">DSM 102852</strain>
    </source>
</reference>
<gene>
    <name evidence="10" type="ORF">DFR44_10825</name>
</gene>
<evidence type="ECO:0000256" key="5">
    <source>
        <dbReference type="ARBA" id="ARBA00022490"/>
    </source>
</evidence>
<dbReference type="PANTHER" id="PTHR42930">
    <property type="entry name" value="PHOSPHATE-SPECIFIC TRANSPORT SYSTEM ACCESSORY PROTEIN PHOU"/>
    <property type="match status" value="1"/>
</dbReference>
<evidence type="ECO:0000256" key="2">
    <source>
        <dbReference type="ARBA" id="ARBA00008107"/>
    </source>
</evidence>
<dbReference type="OrthoDB" id="9814256at2"/>
<comment type="similarity">
    <text evidence="2 8">Belongs to the PhoU family.</text>
</comment>
<dbReference type="NCBIfam" id="TIGR02135">
    <property type="entry name" value="phoU_full"/>
    <property type="match status" value="1"/>
</dbReference>
<comment type="function">
    <text evidence="7 8">Plays a role in the regulation of phosphate uptake.</text>
</comment>
<dbReference type="AlphaFoldDB" id="A0A4R6Y8C8"/>
<comment type="subcellular location">
    <subcellularLocation>
        <location evidence="1 8">Cytoplasm</location>
    </subcellularLocation>
</comment>
<dbReference type="GO" id="GO:0006817">
    <property type="term" value="P:phosphate ion transport"/>
    <property type="evidence" value="ECO:0007669"/>
    <property type="project" value="UniProtKB-KW"/>
</dbReference>
<keyword evidence="5 8" id="KW-0963">Cytoplasm</keyword>
<dbReference type="Pfam" id="PF01895">
    <property type="entry name" value="PhoU"/>
    <property type="match status" value="2"/>
</dbReference>
<dbReference type="Proteomes" id="UP000294480">
    <property type="component" value="Unassembled WGS sequence"/>
</dbReference>
<evidence type="ECO:0000256" key="4">
    <source>
        <dbReference type="ARBA" id="ARBA00022448"/>
    </source>
</evidence>
<dbReference type="InterPro" id="IPR038078">
    <property type="entry name" value="PhoU-like_sf"/>
</dbReference>
<organism evidence="10 11">
    <name type="scientific">Hydromonas duriensis</name>
    <dbReference type="NCBI Taxonomy" id="1527608"/>
    <lineage>
        <taxon>Bacteria</taxon>
        <taxon>Pseudomonadati</taxon>
        <taxon>Pseudomonadota</taxon>
        <taxon>Betaproteobacteria</taxon>
        <taxon>Burkholderiales</taxon>
        <taxon>Burkholderiaceae</taxon>
        <taxon>Hydromonas</taxon>
    </lineage>
</organism>
<evidence type="ECO:0000256" key="7">
    <source>
        <dbReference type="ARBA" id="ARBA00056181"/>
    </source>
</evidence>
<evidence type="ECO:0000256" key="1">
    <source>
        <dbReference type="ARBA" id="ARBA00004496"/>
    </source>
</evidence>
<feature type="domain" description="PhoU" evidence="9">
    <location>
        <begin position="130"/>
        <end position="210"/>
    </location>
</feature>
<keyword evidence="4 8" id="KW-0813">Transport</keyword>
<dbReference type="SUPFAM" id="SSF109755">
    <property type="entry name" value="PhoU-like"/>
    <property type="match status" value="1"/>
</dbReference>
<keyword evidence="11" id="KW-1185">Reference proteome</keyword>
<protein>
    <recommendedName>
        <fullName evidence="8">Phosphate-specific transport system accessory protein PhoU</fullName>
    </recommendedName>
</protein>
<dbReference type="InterPro" id="IPR026022">
    <property type="entry name" value="PhoU_dom"/>
</dbReference>
<feature type="domain" description="PhoU" evidence="9">
    <location>
        <begin position="22"/>
        <end position="108"/>
    </location>
</feature>
<dbReference type="GO" id="GO:0005737">
    <property type="term" value="C:cytoplasm"/>
    <property type="evidence" value="ECO:0007669"/>
    <property type="project" value="UniProtKB-SubCell"/>
</dbReference>
<dbReference type="GO" id="GO:0045936">
    <property type="term" value="P:negative regulation of phosphate metabolic process"/>
    <property type="evidence" value="ECO:0007669"/>
    <property type="project" value="InterPro"/>
</dbReference>
<evidence type="ECO:0000313" key="11">
    <source>
        <dbReference type="Proteomes" id="UP000294480"/>
    </source>
</evidence>